<evidence type="ECO:0000313" key="5">
    <source>
        <dbReference type="EMBL" id="UFP94793.1"/>
    </source>
</evidence>
<dbReference type="SUPFAM" id="SSF56235">
    <property type="entry name" value="N-terminal nucleophile aminohydrolases (Ntn hydrolases)"/>
    <property type="match status" value="1"/>
</dbReference>
<dbReference type="CDD" id="cd03747">
    <property type="entry name" value="Ntn_PGA_like"/>
    <property type="match status" value="1"/>
</dbReference>
<keyword evidence="4" id="KW-0472">Membrane</keyword>
<evidence type="ECO:0000256" key="3">
    <source>
        <dbReference type="ARBA" id="ARBA00023145"/>
    </source>
</evidence>
<keyword evidence="6" id="KW-1185">Reference proteome</keyword>
<keyword evidence="2" id="KW-0378">Hydrolase</keyword>
<dbReference type="Gene3D" id="1.10.439.10">
    <property type="entry name" value="Penicillin Amidohydrolase, domain 1"/>
    <property type="match status" value="1"/>
</dbReference>
<dbReference type="Proteomes" id="UP001054846">
    <property type="component" value="Chromosome"/>
</dbReference>
<sequence>MKFVPWRKILLRASLGLLILAGAAVGGVYFWLAGSLPVTAGRVRLAGIKAPVEIRRDADAVPHIRALSEADALFGLGYVHAQDRLWQMEYQRRIGQGRLAEVLGEAALETDRFLRTVGTGRAAKSAWQRTRPATRRLIEAYTAGINAFIASRRGRQLPVEFALLGFEPEPWKPEDVVVWSKIMALNLGGNWSDEILRSELAARLGPERAARLLPAYTADGPVILPGKGHNAAAAVPSPVPAALRPGSLLALSDKVHTLLGGESLAVGSNNWVVAGSRTASGKPMLASDPHLGHQIPSVWYLAHVEGGNFNAIGATLPGLPGFPIGHNGRIAWGVTNLEADVQDLFIEQLDAGERHYRAKGRWQPLTVISEVIKVKGKPAVPIAVRITRHGPLISDAVKGTAQPLALRWAALDPEDHTIEAYLGVNTASDWRDFTRALANFHAPMQNFVYADRAGNIGYYAAGAVPVRSSGDGTAPVPAQDDRYAWRGYVPFGALPHTYNPPRGFVATANNRAVSGGYPYVLSTNWAPPYRAERIVERLAAARKLTAQDMADLQGDVQSTYVRRLLPLLLRVEGSDARSRQAVALLRGWDGRLTGESAAAAVFWAWHQRIPEALFADELGADLAGKYLRLGGMLGKVLPGALAGEGGWCDDAATRPPEDCREILKRALAAGLDDMARRQGSDNPADWRWDRVHRAVFAHAPFDKVETLKPLFSRSIGNGGDSFTVNVAPVNRKEPYNQFVGVSYRQIVDFGALEASRFIHTTGQSGHFLSGDYAAYLDRWRRLEYVPMRFGHRAVEAATRATLVLEP</sequence>
<name>A0ABY3PM95_9CYAN</name>
<dbReference type="EMBL" id="CP063845">
    <property type="protein sequence ID" value="UFP94793.1"/>
    <property type="molecule type" value="Genomic_DNA"/>
</dbReference>
<reference evidence="5 6" key="1">
    <citation type="journal article" date="2021" name="Genome Biol. Evol.">
        <title>Complete Genome Sequencing of a Novel Gloeobacter Species from a Waterfall Cave in Mexico.</title>
        <authorList>
            <person name="Saw J.H."/>
            <person name="Cardona T."/>
            <person name="Montejano G."/>
        </authorList>
    </citation>
    <scope>NUCLEOTIDE SEQUENCE [LARGE SCALE GENOMIC DNA]</scope>
    <source>
        <strain evidence="5">MG652769</strain>
    </source>
</reference>
<protein>
    <submittedName>
        <fullName evidence="5">Penicillin acylase family protein</fullName>
    </submittedName>
</protein>
<dbReference type="RefSeq" id="WP_230841854.1">
    <property type="nucleotide sequence ID" value="NZ_CP063845.1"/>
</dbReference>
<feature type="transmembrane region" description="Helical" evidence="4">
    <location>
        <begin position="9"/>
        <end position="32"/>
    </location>
</feature>
<evidence type="ECO:0000256" key="1">
    <source>
        <dbReference type="ARBA" id="ARBA00006586"/>
    </source>
</evidence>
<keyword evidence="3" id="KW-0865">Zymogen</keyword>
<organism evidence="5 6">
    <name type="scientific">Gloeobacter morelensis MG652769</name>
    <dbReference type="NCBI Taxonomy" id="2781736"/>
    <lineage>
        <taxon>Bacteria</taxon>
        <taxon>Bacillati</taxon>
        <taxon>Cyanobacteriota</taxon>
        <taxon>Cyanophyceae</taxon>
        <taxon>Gloeobacterales</taxon>
        <taxon>Gloeobacteraceae</taxon>
        <taxon>Gloeobacter</taxon>
        <taxon>Gloeobacter morelensis</taxon>
    </lineage>
</organism>
<dbReference type="Gene3D" id="2.30.120.10">
    <property type="match status" value="1"/>
</dbReference>
<comment type="similarity">
    <text evidence="1">Belongs to the peptidase S45 family.</text>
</comment>
<dbReference type="InterPro" id="IPR043147">
    <property type="entry name" value="Penicillin_amidase_A-knob"/>
</dbReference>
<dbReference type="InterPro" id="IPR002692">
    <property type="entry name" value="S45"/>
</dbReference>
<evidence type="ECO:0000256" key="2">
    <source>
        <dbReference type="ARBA" id="ARBA00022801"/>
    </source>
</evidence>
<accession>A0ABY3PM95</accession>
<evidence type="ECO:0000256" key="4">
    <source>
        <dbReference type="SAM" id="Phobius"/>
    </source>
</evidence>
<dbReference type="InterPro" id="IPR043146">
    <property type="entry name" value="Penicillin_amidase_N_B-knob"/>
</dbReference>
<gene>
    <name evidence="5" type="ORF">ISF26_00625</name>
</gene>
<dbReference type="InterPro" id="IPR014395">
    <property type="entry name" value="Pen/GL7ACA/AHL_acylase"/>
</dbReference>
<dbReference type="PIRSF" id="PIRSF001227">
    <property type="entry name" value="Pen_acylase"/>
    <property type="match status" value="1"/>
</dbReference>
<dbReference type="Pfam" id="PF01804">
    <property type="entry name" value="Penicil_amidase"/>
    <property type="match status" value="1"/>
</dbReference>
<dbReference type="PANTHER" id="PTHR34218:SF4">
    <property type="entry name" value="ACYL-HOMOSERINE LACTONE ACYLASE QUIP"/>
    <property type="match status" value="1"/>
</dbReference>
<evidence type="ECO:0000313" key="6">
    <source>
        <dbReference type="Proteomes" id="UP001054846"/>
    </source>
</evidence>
<dbReference type="InterPro" id="IPR023343">
    <property type="entry name" value="Penicillin_amidase_dom1"/>
</dbReference>
<keyword evidence="4" id="KW-0812">Transmembrane</keyword>
<proteinExistence type="inferred from homology"/>
<dbReference type="Gene3D" id="1.10.1400.10">
    <property type="match status" value="1"/>
</dbReference>
<dbReference type="Gene3D" id="3.60.20.10">
    <property type="entry name" value="Glutamine Phosphoribosylpyrophosphate, subunit 1, domain 1"/>
    <property type="match status" value="1"/>
</dbReference>
<dbReference type="PANTHER" id="PTHR34218">
    <property type="entry name" value="PEPTIDASE S45 PENICILLIN AMIDASE"/>
    <property type="match status" value="1"/>
</dbReference>
<keyword evidence="4" id="KW-1133">Transmembrane helix</keyword>
<dbReference type="InterPro" id="IPR029055">
    <property type="entry name" value="Ntn_hydrolases_N"/>
</dbReference>